<proteinExistence type="predicted"/>
<evidence type="ECO:0008006" key="3">
    <source>
        <dbReference type="Google" id="ProtNLM"/>
    </source>
</evidence>
<sequence length="145" mass="17038">MSNLRAPELFIDKNGLWFADGLVMIRKEIVNLFASNLKKDDLNNFNIEWQNQLYPVKVEDVPFFVQSVTVQAGQIILQLYDGRKFPLPSGNILIKNQIPYISLFWPRDTKLSRSSYCELCKNLIERDGQYFINYGEKEWLVEELQ</sequence>
<name>A0A0J1FSS8_9FIRM</name>
<dbReference type="RefSeq" id="WP_047809096.1">
    <property type="nucleotide sequence ID" value="NZ_LDZY01000004.1"/>
</dbReference>
<dbReference type="PATRIC" id="fig|476652.3.peg.1214"/>
<dbReference type="AlphaFoldDB" id="A0A0J1FSS8"/>
<gene>
    <name evidence="1" type="ORF">DEAC_c11860</name>
</gene>
<dbReference type="Proteomes" id="UP000036356">
    <property type="component" value="Unassembled WGS sequence"/>
</dbReference>
<dbReference type="STRING" id="476652.DEAC_c11860"/>
<dbReference type="Gene3D" id="3.10.540.10">
    <property type="entry name" value="duf1285 like domain"/>
    <property type="match status" value="1"/>
</dbReference>
<reference evidence="1 2" key="1">
    <citation type="submission" date="2015-06" db="EMBL/GenBank/DDBJ databases">
        <title>Draft genome of the moderately acidophilic sulfate reducer Candidatus Desulfosporosinus acididurans strain M1.</title>
        <authorList>
            <person name="Poehlein A."/>
            <person name="Petzsch P."/>
            <person name="Johnson B.D."/>
            <person name="Schloemann M."/>
            <person name="Daniel R."/>
            <person name="Muehling M."/>
        </authorList>
    </citation>
    <scope>NUCLEOTIDE SEQUENCE [LARGE SCALE GENOMIC DNA]</scope>
    <source>
        <strain evidence="1 2">M1</strain>
    </source>
</reference>
<keyword evidence="2" id="KW-1185">Reference proteome</keyword>
<evidence type="ECO:0000313" key="1">
    <source>
        <dbReference type="EMBL" id="KLU66520.1"/>
    </source>
</evidence>
<evidence type="ECO:0000313" key="2">
    <source>
        <dbReference type="Proteomes" id="UP000036356"/>
    </source>
</evidence>
<accession>A0A0J1FSS8</accession>
<dbReference type="EMBL" id="LDZY01000004">
    <property type="protein sequence ID" value="KLU66520.1"/>
    <property type="molecule type" value="Genomic_DNA"/>
</dbReference>
<comment type="caution">
    <text evidence="1">The sequence shown here is derived from an EMBL/GenBank/DDBJ whole genome shotgun (WGS) entry which is preliminary data.</text>
</comment>
<organism evidence="1 2">
    <name type="scientific">Desulfosporosinus acididurans</name>
    <dbReference type="NCBI Taxonomy" id="476652"/>
    <lineage>
        <taxon>Bacteria</taxon>
        <taxon>Bacillati</taxon>
        <taxon>Bacillota</taxon>
        <taxon>Clostridia</taxon>
        <taxon>Eubacteriales</taxon>
        <taxon>Desulfitobacteriaceae</taxon>
        <taxon>Desulfosporosinus</taxon>
    </lineage>
</organism>
<protein>
    <recommendedName>
        <fullName evidence="3">DUF1285 domain-containing protein</fullName>
    </recommendedName>
</protein>